<dbReference type="Gene3D" id="1.10.510.10">
    <property type="entry name" value="Transferase(Phosphotransferase) domain 1"/>
    <property type="match status" value="1"/>
</dbReference>
<dbReference type="SUPFAM" id="SSF56112">
    <property type="entry name" value="Protein kinase-like (PK-like)"/>
    <property type="match status" value="1"/>
</dbReference>
<dbReference type="AlphaFoldDB" id="A0A146K6R0"/>
<dbReference type="InterPro" id="IPR011009">
    <property type="entry name" value="Kinase-like_dom_sf"/>
</dbReference>
<sequence length="296" mass="34568">SSKRLDSLDGTVRCDKYDIYSLGCVLYYITMNDYLPHPMSPESKQFKQMLKVYGPYVTDLVSGMTNANQVVRYRLDQCLSHPAFLLKDEVMTESSRPARSGSFSHETDQKTCKLCKFWMSHICDTRKTIGMINRSRSTLNLQKREQVLIDDQAKEYQPNWYSRLREHYTPYQLQDLAAFIGFSQKKPLNRNEFMMQNLYNIYLSKQIVNIEKLKQFDAYQKQSAHQRMNLSSLKQLVSSYNISYEPQYSDVFNLSTQRTKPIDKVLSAEEPVDTIDIFDICCDLELVSMINHIQSA</sequence>
<organism evidence="1">
    <name type="scientific">Trepomonas sp. PC1</name>
    <dbReference type="NCBI Taxonomy" id="1076344"/>
    <lineage>
        <taxon>Eukaryota</taxon>
        <taxon>Metamonada</taxon>
        <taxon>Diplomonadida</taxon>
        <taxon>Hexamitidae</taxon>
        <taxon>Hexamitinae</taxon>
        <taxon>Trepomonas</taxon>
    </lineage>
</organism>
<keyword evidence="1" id="KW-0808">Transferase</keyword>
<name>A0A146K6R0_9EUKA</name>
<evidence type="ECO:0000313" key="1">
    <source>
        <dbReference type="EMBL" id="JAP92530.1"/>
    </source>
</evidence>
<protein>
    <submittedName>
        <fullName evidence="1">Kinase, CAMK CAMKL</fullName>
    </submittedName>
</protein>
<feature type="non-terminal residue" evidence="1">
    <location>
        <position position="296"/>
    </location>
</feature>
<proteinExistence type="predicted"/>
<reference evidence="1" key="1">
    <citation type="submission" date="2015-07" db="EMBL/GenBank/DDBJ databases">
        <title>Adaptation to a free-living lifestyle via gene acquisitions in the diplomonad Trepomonas sp. PC1.</title>
        <authorList>
            <person name="Xu F."/>
            <person name="Jerlstrom-Hultqvist J."/>
            <person name="Kolisko M."/>
            <person name="Simpson A.G.B."/>
            <person name="Roger A.J."/>
            <person name="Svard S.G."/>
            <person name="Andersson J.O."/>
        </authorList>
    </citation>
    <scope>NUCLEOTIDE SEQUENCE</scope>
    <source>
        <strain evidence="1">PC1</strain>
    </source>
</reference>
<accession>A0A146K6R0</accession>
<dbReference type="EMBL" id="GDID01004076">
    <property type="protein sequence ID" value="JAP92530.1"/>
    <property type="molecule type" value="Transcribed_RNA"/>
</dbReference>
<keyword evidence="1" id="KW-0418">Kinase</keyword>
<gene>
    <name evidence="1" type="ORF">TPC1_15495</name>
</gene>
<dbReference type="GO" id="GO:0016301">
    <property type="term" value="F:kinase activity"/>
    <property type="evidence" value="ECO:0007669"/>
    <property type="project" value="UniProtKB-KW"/>
</dbReference>
<feature type="non-terminal residue" evidence="1">
    <location>
        <position position="1"/>
    </location>
</feature>